<dbReference type="PROSITE" id="PS00086">
    <property type="entry name" value="CYTOCHROME_P450"/>
    <property type="match status" value="1"/>
</dbReference>
<dbReference type="Proteomes" id="UP000501690">
    <property type="component" value="Linkage Group LG5"/>
</dbReference>
<keyword evidence="6" id="KW-1133">Transmembrane helix</keyword>
<comment type="cofactor">
    <cofactor evidence="4">
        <name>heme</name>
        <dbReference type="ChEBI" id="CHEBI:30413"/>
    </cofactor>
</comment>
<evidence type="ECO:0000256" key="1">
    <source>
        <dbReference type="ARBA" id="ARBA00010617"/>
    </source>
</evidence>
<dbReference type="FunFam" id="1.10.630.10:FF:000011">
    <property type="entry name" value="Cytochrome P450 83B1"/>
    <property type="match status" value="1"/>
</dbReference>
<accession>A0A4D6M298</accession>
<dbReference type="EMBL" id="CP039349">
    <property type="protein sequence ID" value="QCD94883.1"/>
    <property type="molecule type" value="Genomic_DNA"/>
</dbReference>
<protein>
    <submittedName>
        <fullName evidence="7">Cytochrome P450</fullName>
    </submittedName>
</protein>
<dbReference type="PANTHER" id="PTHR47955:SF15">
    <property type="entry name" value="CYTOCHROME P450 71A2-LIKE"/>
    <property type="match status" value="1"/>
</dbReference>
<feature type="transmembrane region" description="Helical" evidence="6">
    <location>
        <begin position="12"/>
        <end position="32"/>
    </location>
</feature>
<dbReference type="InterPro" id="IPR002401">
    <property type="entry name" value="Cyt_P450_E_grp-I"/>
</dbReference>
<dbReference type="PRINTS" id="PR00463">
    <property type="entry name" value="EP450I"/>
</dbReference>
<keyword evidence="3 4" id="KW-0408">Iron</keyword>
<evidence type="ECO:0000256" key="6">
    <source>
        <dbReference type="SAM" id="Phobius"/>
    </source>
</evidence>
<dbReference type="PANTHER" id="PTHR47955">
    <property type="entry name" value="CYTOCHROME P450 FAMILY 71 PROTEIN"/>
    <property type="match status" value="1"/>
</dbReference>
<keyword evidence="6" id="KW-0812">Transmembrane</keyword>
<evidence type="ECO:0000256" key="2">
    <source>
        <dbReference type="ARBA" id="ARBA00022723"/>
    </source>
</evidence>
<dbReference type="InterPro" id="IPR036396">
    <property type="entry name" value="Cyt_P450_sf"/>
</dbReference>
<proteinExistence type="inferred from homology"/>
<evidence type="ECO:0000256" key="5">
    <source>
        <dbReference type="RuleBase" id="RU000461"/>
    </source>
</evidence>
<reference evidence="7 8" key="1">
    <citation type="submission" date="2019-04" db="EMBL/GenBank/DDBJ databases">
        <title>An improved genome assembly and genetic linkage map for asparagus bean, Vigna unguiculata ssp. sesquipedialis.</title>
        <authorList>
            <person name="Xia Q."/>
            <person name="Zhang R."/>
            <person name="Dong Y."/>
        </authorList>
    </citation>
    <scope>NUCLEOTIDE SEQUENCE [LARGE SCALE GENOMIC DNA]</scope>
    <source>
        <tissue evidence="7">Leaf</tissue>
    </source>
</reference>
<organism evidence="7 8">
    <name type="scientific">Vigna unguiculata</name>
    <name type="common">Cowpea</name>
    <dbReference type="NCBI Taxonomy" id="3917"/>
    <lineage>
        <taxon>Eukaryota</taxon>
        <taxon>Viridiplantae</taxon>
        <taxon>Streptophyta</taxon>
        <taxon>Embryophyta</taxon>
        <taxon>Tracheophyta</taxon>
        <taxon>Spermatophyta</taxon>
        <taxon>Magnoliopsida</taxon>
        <taxon>eudicotyledons</taxon>
        <taxon>Gunneridae</taxon>
        <taxon>Pentapetalae</taxon>
        <taxon>rosids</taxon>
        <taxon>fabids</taxon>
        <taxon>Fabales</taxon>
        <taxon>Fabaceae</taxon>
        <taxon>Papilionoideae</taxon>
        <taxon>50 kb inversion clade</taxon>
        <taxon>NPAAA clade</taxon>
        <taxon>indigoferoid/millettioid clade</taxon>
        <taxon>Phaseoleae</taxon>
        <taxon>Vigna</taxon>
    </lineage>
</organism>
<evidence type="ECO:0000256" key="4">
    <source>
        <dbReference type="PIRSR" id="PIRSR602401-1"/>
    </source>
</evidence>
<keyword evidence="4 5" id="KW-0349">Heme</keyword>
<dbReference type="OrthoDB" id="1470350at2759"/>
<keyword evidence="5" id="KW-0503">Monooxygenase</keyword>
<name>A0A4D6M298_VIGUN</name>
<dbReference type="GO" id="GO:0005506">
    <property type="term" value="F:iron ion binding"/>
    <property type="evidence" value="ECO:0007669"/>
    <property type="project" value="InterPro"/>
</dbReference>
<keyword evidence="6" id="KW-0472">Membrane</keyword>
<dbReference type="GO" id="GO:0016705">
    <property type="term" value="F:oxidoreductase activity, acting on paired donors, with incorporation or reduction of molecular oxygen"/>
    <property type="evidence" value="ECO:0007669"/>
    <property type="project" value="InterPro"/>
</dbReference>
<keyword evidence="5" id="KW-0560">Oxidoreductase</keyword>
<dbReference type="Gene3D" id="1.10.630.10">
    <property type="entry name" value="Cytochrome P450"/>
    <property type="match status" value="1"/>
</dbReference>
<feature type="binding site" description="axial binding residue" evidence="4">
    <location>
        <position position="459"/>
    </location>
    <ligand>
        <name>heme</name>
        <dbReference type="ChEBI" id="CHEBI:30413"/>
    </ligand>
    <ligandPart>
        <name>Fe</name>
        <dbReference type="ChEBI" id="CHEBI:18248"/>
    </ligandPart>
</feature>
<evidence type="ECO:0000313" key="8">
    <source>
        <dbReference type="Proteomes" id="UP000501690"/>
    </source>
</evidence>
<keyword evidence="2 4" id="KW-0479">Metal-binding</keyword>
<evidence type="ECO:0000256" key="3">
    <source>
        <dbReference type="ARBA" id="ARBA00023004"/>
    </source>
</evidence>
<evidence type="ECO:0000313" key="7">
    <source>
        <dbReference type="EMBL" id="QCD94883.1"/>
    </source>
</evidence>
<gene>
    <name evidence="7" type="ORF">DEO72_LG5g2972</name>
</gene>
<comment type="similarity">
    <text evidence="1 5">Belongs to the cytochrome P450 family.</text>
</comment>
<dbReference type="InterPro" id="IPR001128">
    <property type="entry name" value="Cyt_P450"/>
</dbReference>
<dbReference type="Pfam" id="PF00067">
    <property type="entry name" value="p450"/>
    <property type="match status" value="1"/>
</dbReference>
<dbReference type="AlphaFoldDB" id="A0A4D6M298"/>
<dbReference type="Gramene" id="Vigun04g159100.1.v1.2">
    <property type="protein sequence ID" value="Vigun04g159100.1.v1.2"/>
    <property type="gene ID" value="Vigun04g159100.v1.2"/>
</dbReference>
<dbReference type="PRINTS" id="PR00385">
    <property type="entry name" value="P450"/>
</dbReference>
<sequence length="518" mass="58009">MSTSIHENSTRLFLLLATFIILFLLRTVIKFLSKWNKNSITTMAKKSSPPSPPKLPIIGNLHQLVTLTHRTLQSLAQTYGPLMLLHFGNVPVLVVSTAEAAREVLKTQDLVFSNRPRRKMFDILLYGSKDVGAAPYGNYWRQIKSISVLHLLSTKKVQSFHAVREEEISMMMEKIRQCCSSLMPVNLTDLFSTLTSEIVSRAALGRRYSGEGGSKLREAMDEMQVLLGAPVLGDYIPCFHVLGRVNGLYGRAERVAKIIDEFFEEVVEEHVSKKEHDDVNGEDYHNDFVDILLWIQRTNAVGYPIDRTTIKALILDMFSAGTETISVALGWAMTELLKHPIVMQKVQGEVRSVGGDRRNVTEKDLCNMHYLKAVVKETLRLHPPVPLLLPRESMQDTKVMGYDIATGTQIIVNAWAISRDPSFWNQPQEFQPERFLNSSIDIKGHDFEVIPFGAGRRGCPGIVFALVVNELALANLVHQFNWEVPGGVAGDQTLDMAETAGLSSRRKFPLVALASPQT</sequence>
<dbReference type="GO" id="GO:0020037">
    <property type="term" value="F:heme binding"/>
    <property type="evidence" value="ECO:0007669"/>
    <property type="project" value="InterPro"/>
</dbReference>
<keyword evidence="8" id="KW-1185">Reference proteome</keyword>
<dbReference type="GO" id="GO:0004497">
    <property type="term" value="F:monooxygenase activity"/>
    <property type="evidence" value="ECO:0007669"/>
    <property type="project" value="UniProtKB-KW"/>
</dbReference>
<dbReference type="SUPFAM" id="SSF48264">
    <property type="entry name" value="Cytochrome P450"/>
    <property type="match status" value="1"/>
</dbReference>
<dbReference type="InterPro" id="IPR017972">
    <property type="entry name" value="Cyt_P450_CS"/>
</dbReference>
<dbReference type="CDD" id="cd11072">
    <property type="entry name" value="CYP71-like"/>
    <property type="match status" value="1"/>
</dbReference>